<comment type="caution">
    <text evidence="3">The sequence shown here is derived from an EMBL/GenBank/DDBJ whole genome shotgun (WGS) entry which is preliminary data.</text>
</comment>
<dbReference type="Proteomes" id="UP000187406">
    <property type="component" value="Unassembled WGS sequence"/>
</dbReference>
<evidence type="ECO:0000313" key="4">
    <source>
        <dbReference type="Proteomes" id="UP000187406"/>
    </source>
</evidence>
<gene>
    <name evidence="3" type="ORF">CFOL_v3_08224</name>
</gene>
<dbReference type="Pfam" id="PF02458">
    <property type="entry name" value="Transferase"/>
    <property type="match status" value="1"/>
</dbReference>
<accession>A0A1Q3B9H9</accession>
<organism evidence="3 4">
    <name type="scientific">Cephalotus follicularis</name>
    <name type="common">Albany pitcher plant</name>
    <dbReference type="NCBI Taxonomy" id="3775"/>
    <lineage>
        <taxon>Eukaryota</taxon>
        <taxon>Viridiplantae</taxon>
        <taxon>Streptophyta</taxon>
        <taxon>Embryophyta</taxon>
        <taxon>Tracheophyta</taxon>
        <taxon>Spermatophyta</taxon>
        <taxon>Magnoliopsida</taxon>
        <taxon>eudicotyledons</taxon>
        <taxon>Gunneridae</taxon>
        <taxon>Pentapetalae</taxon>
        <taxon>rosids</taxon>
        <taxon>fabids</taxon>
        <taxon>Oxalidales</taxon>
        <taxon>Cephalotaceae</taxon>
        <taxon>Cephalotus</taxon>
    </lineage>
</organism>
<dbReference type="GO" id="GO:0016747">
    <property type="term" value="F:acyltransferase activity, transferring groups other than amino-acyl groups"/>
    <property type="evidence" value="ECO:0007669"/>
    <property type="project" value="UniProtKB-ARBA"/>
</dbReference>
<feature type="non-terminal residue" evidence="3">
    <location>
        <position position="1"/>
    </location>
</feature>
<dbReference type="InterPro" id="IPR051504">
    <property type="entry name" value="Plant_metabolite_acyltrans"/>
</dbReference>
<evidence type="ECO:0000313" key="3">
    <source>
        <dbReference type="EMBL" id="GAV64706.1"/>
    </source>
</evidence>
<dbReference type="InterPro" id="IPR023213">
    <property type="entry name" value="CAT-like_dom_sf"/>
</dbReference>
<evidence type="ECO:0000256" key="2">
    <source>
        <dbReference type="ARBA" id="ARBA00023315"/>
    </source>
</evidence>
<keyword evidence="4" id="KW-1185">Reference proteome</keyword>
<evidence type="ECO:0000256" key="1">
    <source>
        <dbReference type="ARBA" id="ARBA00022679"/>
    </source>
</evidence>
<dbReference type="InParanoid" id="A0A1Q3B9H9"/>
<sequence length="482" mass="53980">SYPQLSDHYTLSLSQMPQVKENMIKVLEQSRISPPPGSVPTTTLPLTFFDMAWLLCQPMQRLFFYEFPHSTLHFSQTTLPILKTSLSLTLQHFFPLAANLLCPPPPHKPHILYSDVDSIEFTVVESTCDMHQVIGNHARDVRELHPFVPRLPPSCVSSDGTRVLPLLAVQVTVFPFSGVCIGVEFSHVAADGRAFNHFMKSWASICRSNGNSLTYVDNWLPAHGRDQIEDPQGIESILLKDWWDWASNWEEDKSPINDVLADKVRATLVLGRGQIERLKLWVSLNCMNHNEQGQAHLSTFVVTCSLIWVCSVKSQESEVSNLHNNDELCYFCFVADCCNRLDFSIPATYFGNCLAICVVTLKMSDIMGEDGIVAATKAIGNKVRELESGALRGADKWLSCWKEISEAGHVVTVAGSPRLRVYETDFGWGKPIKSEVVHIDMSRGIYICESRDEEGGIEIGLALSKAQINVFNAFFEEALMLL</sequence>
<keyword evidence="2" id="KW-0012">Acyltransferase</keyword>
<dbReference type="AlphaFoldDB" id="A0A1Q3B9H9"/>
<dbReference type="EMBL" id="BDDD01000362">
    <property type="protein sequence ID" value="GAV64706.1"/>
    <property type="molecule type" value="Genomic_DNA"/>
</dbReference>
<dbReference type="STRING" id="3775.A0A1Q3B9H9"/>
<name>A0A1Q3B9H9_CEPFO</name>
<dbReference type="Gene3D" id="3.30.559.10">
    <property type="entry name" value="Chloramphenicol acetyltransferase-like domain"/>
    <property type="match status" value="2"/>
</dbReference>
<protein>
    <submittedName>
        <fullName evidence="3">Transferase domain-containing protein</fullName>
    </submittedName>
</protein>
<reference evidence="4" key="1">
    <citation type="submission" date="2016-04" db="EMBL/GenBank/DDBJ databases">
        <title>Cephalotus genome sequencing.</title>
        <authorList>
            <person name="Fukushima K."/>
            <person name="Hasebe M."/>
            <person name="Fang X."/>
        </authorList>
    </citation>
    <scope>NUCLEOTIDE SEQUENCE [LARGE SCALE GENOMIC DNA]</scope>
    <source>
        <strain evidence="4">cv. St1</strain>
    </source>
</reference>
<dbReference type="PANTHER" id="PTHR31625">
    <property type="match status" value="1"/>
</dbReference>
<keyword evidence="1 3" id="KW-0808">Transferase</keyword>
<dbReference type="OrthoDB" id="1862401at2759"/>
<proteinExistence type="predicted"/>
<dbReference type="FunCoup" id="A0A1Q3B9H9">
    <property type="interactions" value="13"/>
</dbReference>